<accession>A0ABS4H4Z3</accession>
<dbReference type="PANTHER" id="PTHR30212">
    <property type="entry name" value="PROTEIN YIIM"/>
    <property type="match status" value="1"/>
</dbReference>
<feature type="domain" description="2Fe-2S ferredoxin-type" evidence="9">
    <location>
        <begin position="233"/>
        <end position="318"/>
    </location>
</feature>
<dbReference type="CDD" id="cd06185">
    <property type="entry name" value="PDR_like"/>
    <property type="match status" value="1"/>
</dbReference>
<evidence type="ECO:0000256" key="5">
    <source>
        <dbReference type="ARBA" id="ARBA00022723"/>
    </source>
</evidence>
<dbReference type="Pfam" id="PF00970">
    <property type="entry name" value="FAD_binding_6"/>
    <property type="match status" value="1"/>
</dbReference>
<evidence type="ECO:0000313" key="11">
    <source>
        <dbReference type="EMBL" id="MBP1937609.1"/>
    </source>
</evidence>
<evidence type="ECO:0000256" key="2">
    <source>
        <dbReference type="ARBA" id="ARBA00022630"/>
    </source>
</evidence>
<name>A0ABS4H4Z3_9BACL</name>
<dbReference type="SUPFAM" id="SSF54292">
    <property type="entry name" value="2Fe-2S ferredoxin-like"/>
    <property type="match status" value="1"/>
</dbReference>
<dbReference type="PROSITE" id="PS51384">
    <property type="entry name" value="FAD_FR"/>
    <property type="match status" value="1"/>
</dbReference>
<sequence>MTSGRLKVIVKDIKYESPSVKSFKLWSADDSLLPRFSGGSHITTYVMYNDRLIERHYSLINDSKADGYYQIAVQRSEQSRGGSVYWNDYMKEGDQLEISYPRSHFPLSFEAKHHMFFAAGIGITPFLAMMRELKKQGKSFELHYASPSREMCAFFADLITMYPRQVHFYFSSEKNRMSPKIMENQYIGTHVYFCGSAQMMKEYAAEARKYGYPAKNIHYEWFETQHTGPLNAFQVKLGRSGKILEVPENESLLNTLLACGVEIPYACKIGGCGSCQIDVVDGEVDHRDSFLNDEERVAKKVIIACVSRAQKGIVVLDL</sequence>
<dbReference type="InterPro" id="IPR017927">
    <property type="entry name" value="FAD-bd_FR_type"/>
</dbReference>
<keyword evidence="6" id="KW-0560">Oxidoreductase</keyword>
<evidence type="ECO:0000256" key="4">
    <source>
        <dbReference type="ARBA" id="ARBA00022714"/>
    </source>
</evidence>
<feature type="domain" description="FAD-binding FR-type" evidence="10">
    <location>
        <begin position="3"/>
        <end position="108"/>
    </location>
</feature>
<keyword evidence="5" id="KW-0479">Metal-binding</keyword>
<evidence type="ECO:0000256" key="7">
    <source>
        <dbReference type="ARBA" id="ARBA00023004"/>
    </source>
</evidence>
<dbReference type="Pfam" id="PF00111">
    <property type="entry name" value="Fer2"/>
    <property type="match status" value="1"/>
</dbReference>
<dbReference type="SUPFAM" id="SSF63380">
    <property type="entry name" value="Riboflavin synthase domain-like"/>
    <property type="match status" value="1"/>
</dbReference>
<dbReference type="InterPro" id="IPR039261">
    <property type="entry name" value="FNR_nucleotide-bd"/>
</dbReference>
<dbReference type="InterPro" id="IPR017938">
    <property type="entry name" value="Riboflavin_synthase-like_b-brl"/>
</dbReference>
<protein>
    <submittedName>
        <fullName evidence="11">Ferredoxin-NADP reductase</fullName>
    </submittedName>
</protein>
<dbReference type="RefSeq" id="WP_209850544.1">
    <property type="nucleotide sequence ID" value="NZ_CBCRVE010000007.1"/>
</dbReference>
<evidence type="ECO:0000259" key="9">
    <source>
        <dbReference type="PROSITE" id="PS51085"/>
    </source>
</evidence>
<comment type="cofactor">
    <cofactor evidence="1">
        <name>FMN</name>
        <dbReference type="ChEBI" id="CHEBI:58210"/>
    </cofactor>
</comment>
<reference evidence="11 12" key="1">
    <citation type="submission" date="2021-03" db="EMBL/GenBank/DDBJ databases">
        <title>Genomic Encyclopedia of Type Strains, Phase IV (KMG-IV): sequencing the most valuable type-strain genomes for metagenomic binning, comparative biology and taxonomic classification.</title>
        <authorList>
            <person name="Goeker M."/>
        </authorList>
    </citation>
    <scope>NUCLEOTIDE SEQUENCE [LARGE SCALE GENOMIC DNA]</scope>
    <source>
        <strain evidence="11 12">DSM 23491</strain>
    </source>
</reference>
<keyword evidence="7" id="KW-0408">Iron</keyword>
<keyword evidence="2" id="KW-0285">Flavoprotein</keyword>
<evidence type="ECO:0000256" key="1">
    <source>
        <dbReference type="ARBA" id="ARBA00001917"/>
    </source>
</evidence>
<dbReference type="InterPro" id="IPR008333">
    <property type="entry name" value="Cbr1-like_FAD-bd_dom"/>
</dbReference>
<dbReference type="Pfam" id="PF22290">
    <property type="entry name" value="DmmA-like_N"/>
    <property type="match status" value="1"/>
</dbReference>
<dbReference type="InterPro" id="IPR036010">
    <property type="entry name" value="2Fe-2S_ferredoxin-like_sf"/>
</dbReference>
<proteinExistence type="predicted"/>
<dbReference type="PROSITE" id="PS00197">
    <property type="entry name" value="2FE2S_FER_1"/>
    <property type="match status" value="1"/>
</dbReference>
<dbReference type="Gene3D" id="3.40.50.80">
    <property type="entry name" value="Nucleotide-binding domain of ferredoxin-NADP reductase (FNR) module"/>
    <property type="match status" value="1"/>
</dbReference>
<dbReference type="Proteomes" id="UP001519273">
    <property type="component" value="Unassembled WGS sequence"/>
</dbReference>
<dbReference type="InterPro" id="IPR001041">
    <property type="entry name" value="2Fe-2S_ferredoxin-type"/>
</dbReference>
<keyword evidence="3" id="KW-0288">FMN</keyword>
<dbReference type="Gene3D" id="3.10.20.30">
    <property type="match status" value="1"/>
</dbReference>
<evidence type="ECO:0000256" key="6">
    <source>
        <dbReference type="ARBA" id="ARBA00023002"/>
    </source>
</evidence>
<dbReference type="InterPro" id="IPR052353">
    <property type="entry name" value="Benzoxazolinone_Detox_Enz"/>
</dbReference>
<dbReference type="PROSITE" id="PS51085">
    <property type="entry name" value="2FE2S_FER_2"/>
    <property type="match status" value="1"/>
</dbReference>
<keyword evidence="12" id="KW-1185">Reference proteome</keyword>
<keyword evidence="8" id="KW-0411">Iron-sulfur</keyword>
<dbReference type="PRINTS" id="PR00409">
    <property type="entry name" value="PHDIOXRDTASE"/>
</dbReference>
<evidence type="ECO:0000313" key="12">
    <source>
        <dbReference type="Proteomes" id="UP001519273"/>
    </source>
</evidence>
<evidence type="ECO:0000259" key="10">
    <source>
        <dbReference type="PROSITE" id="PS51384"/>
    </source>
</evidence>
<dbReference type="CDD" id="cd00207">
    <property type="entry name" value="fer2"/>
    <property type="match status" value="1"/>
</dbReference>
<dbReference type="EMBL" id="JAGGKP010000006">
    <property type="protein sequence ID" value="MBP1937609.1"/>
    <property type="molecule type" value="Genomic_DNA"/>
</dbReference>
<dbReference type="SUPFAM" id="SSF52343">
    <property type="entry name" value="Ferredoxin reductase-like, C-terminal NADP-linked domain"/>
    <property type="match status" value="1"/>
</dbReference>
<evidence type="ECO:0000256" key="8">
    <source>
        <dbReference type="ARBA" id="ARBA00023014"/>
    </source>
</evidence>
<dbReference type="Gene3D" id="2.40.30.10">
    <property type="entry name" value="Translation factors"/>
    <property type="match status" value="1"/>
</dbReference>
<dbReference type="PANTHER" id="PTHR30212:SF2">
    <property type="entry name" value="PROTEIN YIIM"/>
    <property type="match status" value="1"/>
</dbReference>
<dbReference type="InterPro" id="IPR012675">
    <property type="entry name" value="Beta-grasp_dom_sf"/>
</dbReference>
<organism evidence="11 12">
    <name type="scientific">Paenibacillus sediminis</name>
    <dbReference type="NCBI Taxonomy" id="664909"/>
    <lineage>
        <taxon>Bacteria</taxon>
        <taxon>Bacillati</taxon>
        <taxon>Bacillota</taxon>
        <taxon>Bacilli</taxon>
        <taxon>Bacillales</taxon>
        <taxon>Paenibacillaceae</taxon>
        <taxon>Paenibacillus</taxon>
    </lineage>
</organism>
<dbReference type="InterPro" id="IPR054582">
    <property type="entry name" value="DmmA-like_N"/>
</dbReference>
<dbReference type="InterPro" id="IPR006058">
    <property type="entry name" value="2Fe2S_fd_BS"/>
</dbReference>
<evidence type="ECO:0000256" key="3">
    <source>
        <dbReference type="ARBA" id="ARBA00022643"/>
    </source>
</evidence>
<comment type="caution">
    <text evidence="11">The sequence shown here is derived from an EMBL/GenBank/DDBJ whole genome shotgun (WGS) entry which is preliminary data.</text>
</comment>
<gene>
    <name evidence="11" type="ORF">J2Z20_002522</name>
</gene>
<keyword evidence="4" id="KW-0001">2Fe-2S</keyword>